<organism evidence="10 11">
    <name type="scientific">Ladona fulva</name>
    <name type="common">Scarce chaser dragonfly</name>
    <name type="synonym">Libellula fulva</name>
    <dbReference type="NCBI Taxonomy" id="123851"/>
    <lineage>
        <taxon>Eukaryota</taxon>
        <taxon>Metazoa</taxon>
        <taxon>Ecdysozoa</taxon>
        <taxon>Arthropoda</taxon>
        <taxon>Hexapoda</taxon>
        <taxon>Insecta</taxon>
        <taxon>Pterygota</taxon>
        <taxon>Palaeoptera</taxon>
        <taxon>Odonata</taxon>
        <taxon>Epiprocta</taxon>
        <taxon>Anisoptera</taxon>
        <taxon>Libelluloidea</taxon>
        <taxon>Libellulidae</taxon>
        <taxon>Ladona</taxon>
    </lineage>
</organism>
<dbReference type="PANTHER" id="PTHR15995:SF1">
    <property type="entry name" value="PROTEIN ZWILCH HOMOLOG"/>
    <property type="match status" value="1"/>
</dbReference>
<evidence type="ECO:0000256" key="8">
    <source>
        <dbReference type="ARBA" id="ARBA00023328"/>
    </source>
</evidence>
<keyword evidence="7 9" id="KW-0131">Cell cycle</keyword>
<comment type="function">
    <text evidence="9">Essential component of the mitotic checkpoint, which prevents cells from prematurely exiting mitosis. Required for the assembly of the dynein-dynactin and MAD1-MAD2 complexes onto kinetochores. Its function related to the spindle assembly machinery is proposed to depend on its association in the mitotic RZZ complex.</text>
</comment>
<reference evidence="10" key="1">
    <citation type="submission" date="2013-04" db="EMBL/GenBank/DDBJ databases">
        <authorList>
            <person name="Qu J."/>
            <person name="Murali S.C."/>
            <person name="Bandaranaike D."/>
            <person name="Bellair M."/>
            <person name="Blankenburg K."/>
            <person name="Chao H."/>
            <person name="Dinh H."/>
            <person name="Doddapaneni H."/>
            <person name="Downs B."/>
            <person name="Dugan-Rocha S."/>
            <person name="Elkadiri S."/>
            <person name="Gnanaolivu R.D."/>
            <person name="Hernandez B."/>
            <person name="Javaid M."/>
            <person name="Jayaseelan J.C."/>
            <person name="Lee S."/>
            <person name="Li M."/>
            <person name="Ming W."/>
            <person name="Munidasa M."/>
            <person name="Muniz J."/>
            <person name="Nguyen L."/>
            <person name="Ongeri F."/>
            <person name="Osuji N."/>
            <person name="Pu L.-L."/>
            <person name="Puazo M."/>
            <person name="Qu C."/>
            <person name="Quiroz J."/>
            <person name="Raj R."/>
            <person name="Weissenberger G."/>
            <person name="Xin Y."/>
            <person name="Zou X."/>
            <person name="Han Y."/>
            <person name="Richards S."/>
            <person name="Worley K."/>
            <person name="Muzny D."/>
            <person name="Gibbs R."/>
        </authorList>
    </citation>
    <scope>NUCLEOTIDE SEQUENCE</scope>
    <source>
        <strain evidence="10">Sampled in the wild</strain>
    </source>
</reference>
<keyword evidence="3 9" id="KW-0158">Chromosome</keyword>
<keyword evidence="5 9" id="KW-0498">Mitosis</keyword>
<evidence type="ECO:0000256" key="7">
    <source>
        <dbReference type="ARBA" id="ARBA00023306"/>
    </source>
</evidence>
<dbReference type="Proteomes" id="UP000792457">
    <property type="component" value="Unassembled WGS sequence"/>
</dbReference>
<dbReference type="EMBL" id="KZ308136">
    <property type="protein sequence ID" value="KAG8222543.1"/>
    <property type="molecule type" value="Genomic_DNA"/>
</dbReference>
<comment type="subunit">
    <text evidence="9">Component of the RZZ complex.</text>
</comment>
<keyword evidence="8 9" id="KW-0137">Centromere</keyword>
<accession>A0A8K0NUM5</accession>
<dbReference type="Gene3D" id="1.10.287.1880">
    <property type="match status" value="1"/>
</dbReference>
<dbReference type="Gene3D" id="1.20.58.730">
    <property type="match status" value="1"/>
</dbReference>
<evidence type="ECO:0000256" key="5">
    <source>
        <dbReference type="ARBA" id="ARBA00022776"/>
    </source>
</evidence>
<name>A0A8K0NUM5_LADFU</name>
<keyword evidence="6 9" id="KW-0995">Kinetochore</keyword>
<evidence type="ECO:0000256" key="6">
    <source>
        <dbReference type="ARBA" id="ARBA00022838"/>
    </source>
</evidence>
<dbReference type="GO" id="GO:0051301">
    <property type="term" value="P:cell division"/>
    <property type="evidence" value="ECO:0007669"/>
    <property type="project" value="UniProtKB-UniRule"/>
</dbReference>
<dbReference type="OrthoDB" id="5556307at2759"/>
<comment type="subcellular location">
    <subcellularLocation>
        <location evidence="1 9">Chromosome</location>
        <location evidence="1 9">Centromere</location>
        <location evidence="1 9">Kinetochore</location>
    </subcellularLocation>
</comment>
<dbReference type="GO" id="GO:0034501">
    <property type="term" value="P:protein localization to kinetochore"/>
    <property type="evidence" value="ECO:0007669"/>
    <property type="project" value="UniProtKB-UniRule"/>
</dbReference>
<reference evidence="10" key="2">
    <citation type="submission" date="2017-10" db="EMBL/GenBank/DDBJ databases">
        <title>Ladona fulva Genome sequencing and assembly.</title>
        <authorList>
            <person name="Murali S."/>
            <person name="Richards S."/>
            <person name="Bandaranaike D."/>
            <person name="Bellair M."/>
            <person name="Blankenburg K."/>
            <person name="Chao H."/>
            <person name="Dinh H."/>
            <person name="Doddapaneni H."/>
            <person name="Dugan-Rocha S."/>
            <person name="Elkadiri S."/>
            <person name="Gnanaolivu R."/>
            <person name="Hernandez B."/>
            <person name="Skinner E."/>
            <person name="Javaid M."/>
            <person name="Lee S."/>
            <person name="Li M."/>
            <person name="Ming W."/>
            <person name="Munidasa M."/>
            <person name="Muniz J."/>
            <person name="Nguyen L."/>
            <person name="Hughes D."/>
            <person name="Osuji N."/>
            <person name="Pu L.-L."/>
            <person name="Puazo M."/>
            <person name="Qu C."/>
            <person name="Quiroz J."/>
            <person name="Raj R."/>
            <person name="Weissenberger G."/>
            <person name="Xin Y."/>
            <person name="Zou X."/>
            <person name="Han Y."/>
            <person name="Worley K."/>
            <person name="Muzny D."/>
            <person name="Gibbs R."/>
        </authorList>
    </citation>
    <scope>NUCLEOTIDE SEQUENCE</scope>
    <source>
        <strain evidence="10">Sampled in the wild</strain>
    </source>
</reference>
<evidence type="ECO:0000256" key="2">
    <source>
        <dbReference type="ARBA" id="ARBA00009062"/>
    </source>
</evidence>
<evidence type="ECO:0000313" key="11">
    <source>
        <dbReference type="Proteomes" id="UP000792457"/>
    </source>
</evidence>
<comment type="similarity">
    <text evidence="2 9">Belongs to the ZWILCH family.</text>
</comment>
<evidence type="ECO:0000313" key="10">
    <source>
        <dbReference type="EMBL" id="KAG8222543.1"/>
    </source>
</evidence>
<dbReference type="AlphaFoldDB" id="A0A8K0NUM5"/>
<evidence type="ECO:0000256" key="9">
    <source>
        <dbReference type="RuleBase" id="RU369076"/>
    </source>
</evidence>
<evidence type="ECO:0000256" key="1">
    <source>
        <dbReference type="ARBA" id="ARBA00004629"/>
    </source>
</evidence>
<dbReference type="GO" id="GO:0007094">
    <property type="term" value="P:mitotic spindle assembly checkpoint signaling"/>
    <property type="evidence" value="ECO:0007669"/>
    <property type="project" value="UniProtKB-UniRule"/>
</dbReference>
<keyword evidence="11" id="KW-1185">Reference proteome</keyword>
<dbReference type="GO" id="GO:1990423">
    <property type="term" value="C:RZZ complex"/>
    <property type="evidence" value="ECO:0007669"/>
    <property type="project" value="UniProtKB-UniRule"/>
</dbReference>
<dbReference type="InterPro" id="IPR018630">
    <property type="entry name" value="Zwilch"/>
</dbReference>
<sequence length="437" mass="49571">MVQSHLQVSKGDKDDIRYMVKALYIQDKNASSDETEFSGKDTEIKMDFSWTRPYTFFSRPPYDANATLEINILVGSEATQMWMEIEMLKDIGLLIDEAPEEKEAKLMESMCTRNFTALNSTLRSQVQYFITNGALPGQREHIPSAGMQNGILLLNQIYEEITKGRKTDIDLTEILWSVLKNCTDPVEVCSCFKLLFRESAAGRFNSGFLPDNNTTVAQVIQGFIQRTNIRNVLPRLRKSDGLMLLFELGCLKIQRDYRQIFQRIDISGHIFNQVSEKLKLLPATSSANRQKCLENLVDVHSLLEVLLLLRSHLHLEEDSLHNIATSALTILLSSDVDLPKSQNNNIMFDEESLHRNLSLSLPMHPKLLIPLVKGLIPNTWSVCLASSVKKYQVKTVFHAENEIFPSGLQDGDQTISDNADNQIVHFTLVSDEQFCVN</sequence>
<dbReference type="PANTHER" id="PTHR15995">
    <property type="entry name" value="PROTEIN ZWILCH HOMOLOG"/>
    <property type="match status" value="1"/>
</dbReference>
<gene>
    <name evidence="10" type="ORF">J437_LFUL004579</name>
</gene>
<proteinExistence type="inferred from homology"/>
<evidence type="ECO:0000256" key="3">
    <source>
        <dbReference type="ARBA" id="ARBA00022454"/>
    </source>
</evidence>
<dbReference type="Pfam" id="PF09817">
    <property type="entry name" value="Zwilch"/>
    <property type="match status" value="1"/>
</dbReference>
<evidence type="ECO:0000256" key="4">
    <source>
        <dbReference type="ARBA" id="ARBA00022618"/>
    </source>
</evidence>
<protein>
    <recommendedName>
        <fullName evidence="9">Protein zwilch</fullName>
    </recommendedName>
</protein>
<keyword evidence="4 9" id="KW-0132">Cell division</keyword>
<comment type="caution">
    <text evidence="10">The sequence shown here is derived from an EMBL/GenBank/DDBJ whole genome shotgun (WGS) entry which is preliminary data.</text>
</comment>